<dbReference type="Gene3D" id="3.30.390.50">
    <property type="entry name" value="CO dehydrogenase flavoprotein, C-terminal domain"/>
    <property type="match status" value="1"/>
</dbReference>
<evidence type="ECO:0000256" key="4">
    <source>
        <dbReference type="ARBA" id="ARBA00022598"/>
    </source>
</evidence>
<dbReference type="Proteomes" id="UP000264002">
    <property type="component" value="Unassembled WGS sequence"/>
</dbReference>
<gene>
    <name evidence="9" type="ORF">DYP60_08330</name>
</gene>
<dbReference type="OrthoDB" id="9788148at2"/>
<dbReference type="UniPathway" id="UPA00537">
    <property type="reaction ID" value="UER00594"/>
</dbReference>
<accession>A0A372MGI4</accession>
<dbReference type="SUPFAM" id="SSF82649">
    <property type="entry name" value="SufE/NifU"/>
    <property type="match status" value="1"/>
</dbReference>
<dbReference type="AlphaFoldDB" id="A0A372MGI4"/>
<evidence type="ECO:0000256" key="6">
    <source>
        <dbReference type="ARBA" id="ARBA00022840"/>
    </source>
</evidence>
<name>A0A372MGI4_9SPIR</name>
<dbReference type="GO" id="GO:0016979">
    <property type="term" value="F:lipoate-protein ligase activity"/>
    <property type="evidence" value="ECO:0007669"/>
    <property type="project" value="UniProtKB-EC"/>
</dbReference>
<comment type="caution">
    <text evidence="9">The sequence shown here is derived from an EMBL/GenBank/DDBJ whole genome shotgun (WGS) entry which is preliminary data.</text>
</comment>
<keyword evidence="10" id="KW-1185">Reference proteome</keyword>
<feature type="domain" description="BPL/LPL catalytic" evidence="8">
    <location>
        <begin position="26"/>
        <end position="209"/>
    </location>
</feature>
<comment type="pathway">
    <text evidence="2">Protein modification; protein lipoylation via exogenous pathway; protein N(6)-(lipoyl)lysine from lipoate: step 1/2.</text>
</comment>
<proteinExistence type="predicted"/>
<dbReference type="EMBL" id="QUWK01000007">
    <property type="protein sequence ID" value="RFU94844.1"/>
    <property type="molecule type" value="Genomic_DNA"/>
</dbReference>
<dbReference type="NCBIfam" id="TIGR00545">
    <property type="entry name" value="lipoyltrans"/>
    <property type="match status" value="1"/>
</dbReference>
<reference evidence="10" key="1">
    <citation type="submission" date="2018-08" db="EMBL/GenBank/DDBJ databases">
        <authorList>
            <person name="Grouzdev D.S."/>
            <person name="Krutkina M.S."/>
        </authorList>
    </citation>
    <scope>NUCLEOTIDE SEQUENCE [LARGE SCALE GENOMIC DNA]</scope>
    <source>
        <strain evidence="10">4-11</strain>
    </source>
</reference>
<dbReference type="GO" id="GO:0009249">
    <property type="term" value="P:protein lipoylation"/>
    <property type="evidence" value="ECO:0007669"/>
    <property type="project" value="InterPro"/>
</dbReference>
<dbReference type="GO" id="GO:0005524">
    <property type="term" value="F:ATP binding"/>
    <property type="evidence" value="ECO:0007669"/>
    <property type="project" value="UniProtKB-KW"/>
</dbReference>
<evidence type="ECO:0000313" key="9">
    <source>
        <dbReference type="EMBL" id="RFU94844.1"/>
    </source>
</evidence>
<comment type="pathway">
    <text evidence="1">Protein modification; protein lipoylation via exogenous pathway; protein N(6)-(lipoyl)lysine from lipoate: step 2/2.</text>
</comment>
<dbReference type="GO" id="GO:0017118">
    <property type="term" value="F:lipoyltransferase activity"/>
    <property type="evidence" value="ECO:0007669"/>
    <property type="project" value="TreeGrafter"/>
</dbReference>
<keyword evidence="4 9" id="KW-0436">Ligase</keyword>
<evidence type="ECO:0000256" key="5">
    <source>
        <dbReference type="ARBA" id="ARBA00022741"/>
    </source>
</evidence>
<dbReference type="GO" id="GO:0005737">
    <property type="term" value="C:cytoplasm"/>
    <property type="evidence" value="ECO:0007669"/>
    <property type="project" value="TreeGrafter"/>
</dbReference>
<evidence type="ECO:0000256" key="7">
    <source>
        <dbReference type="ARBA" id="ARBA00048037"/>
    </source>
</evidence>
<sequence length="322" mass="35927">MKNAIYLAKSHDCAANLAGEAYLMSLPHEHVLYLWVNDPCIVIGRYQNPFNECNLQRMDDEGVQLVRRQSGGGAVYHDQGNLCFTLIGDKEQSSKEENFALIIKALATLSLDCELSGRNDILLNGKKISGNAFQTTATKFCHHGTLLISSDLSVMGNYLTPSSTKLASKAVKSVASRVGNLKEGNQEITNEMVQDALIEAFKEMYGEAEVQEIDFTTFPAAQQNYHRFGDRSQILKETPQFTHSFTHRFPWGEADFRILVEQGVIRDILMFTDSLDTSIVSRIKAILIGVPYERHAIEAVLNKSEQGDCTDLLTYLLDSFSS</sequence>
<dbReference type="PROSITE" id="PS51733">
    <property type="entry name" value="BPL_LPL_CATALYTIC"/>
    <property type="match status" value="1"/>
</dbReference>
<evidence type="ECO:0000259" key="8">
    <source>
        <dbReference type="PROSITE" id="PS51733"/>
    </source>
</evidence>
<dbReference type="RefSeq" id="WP_117330542.1">
    <property type="nucleotide sequence ID" value="NZ_QUWK01000007.1"/>
</dbReference>
<dbReference type="Pfam" id="PF10437">
    <property type="entry name" value="Lip_prot_lig_C"/>
    <property type="match status" value="1"/>
</dbReference>
<evidence type="ECO:0000313" key="10">
    <source>
        <dbReference type="Proteomes" id="UP000264002"/>
    </source>
</evidence>
<keyword evidence="6" id="KW-0067">ATP-binding</keyword>
<evidence type="ECO:0000256" key="3">
    <source>
        <dbReference type="ARBA" id="ARBA00012367"/>
    </source>
</evidence>
<dbReference type="Gene3D" id="3.30.930.10">
    <property type="entry name" value="Bira Bifunctional Protein, Domain 2"/>
    <property type="match status" value="1"/>
</dbReference>
<dbReference type="PANTHER" id="PTHR12561:SF3">
    <property type="entry name" value="LIPOYLTRANSFERASE 1, MITOCHONDRIAL"/>
    <property type="match status" value="1"/>
</dbReference>
<protein>
    <recommendedName>
        <fullName evidence="3">lipoate--protein ligase</fullName>
        <ecNumber evidence="3">6.3.1.20</ecNumber>
    </recommendedName>
</protein>
<comment type="catalytic activity">
    <reaction evidence="7">
        <text>L-lysyl-[lipoyl-carrier protein] + (R)-lipoate + ATP = N(6)-[(R)-lipoyl]-L-lysyl-[lipoyl-carrier protein] + AMP + diphosphate + H(+)</text>
        <dbReference type="Rhea" id="RHEA:49288"/>
        <dbReference type="Rhea" id="RHEA-COMP:10500"/>
        <dbReference type="Rhea" id="RHEA-COMP:10502"/>
        <dbReference type="ChEBI" id="CHEBI:15378"/>
        <dbReference type="ChEBI" id="CHEBI:29969"/>
        <dbReference type="ChEBI" id="CHEBI:30616"/>
        <dbReference type="ChEBI" id="CHEBI:33019"/>
        <dbReference type="ChEBI" id="CHEBI:83088"/>
        <dbReference type="ChEBI" id="CHEBI:83099"/>
        <dbReference type="ChEBI" id="CHEBI:456215"/>
        <dbReference type="EC" id="6.3.1.20"/>
    </reaction>
</comment>
<organism evidence="9 10">
    <name type="scientific">Sphaerochaeta halotolerans</name>
    <dbReference type="NCBI Taxonomy" id="2293840"/>
    <lineage>
        <taxon>Bacteria</taxon>
        <taxon>Pseudomonadati</taxon>
        <taxon>Spirochaetota</taxon>
        <taxon>Spirochaetia</taxon>
        <taxon>Spirochaetales</taxon>
        <taxon>Sphaerochaetaceae</taxon>
        <taxon>Sphaerochaeta</taxon>
    </lineage>
</organism>
<evidence type="ECO:0000256" key="2">
    <source>
        <dbReference type="ARBA" id="ARBA00005124"/>
    </source>
</evidence>
<dbReference type="PANTHER" id="PTHR12561">
    <property type="entry name" value="LIPOATE-PROTEIN LIGASE"/>
    <property type="match status" value="1"/>
</dbReference>
<dbReference type="EC" id="6.3.1.20" evidence="3"/>
<dbReference type="InterPro" id="IPR019491">
    <property type="entry name" value="Lipoate_protein_ligase_C"/>
</dbReference>
<dbReference type="Pfam" id="PF21948">
    <property type="entry name" value="LplA-B_cat"/>
    <property type="match status" value="1"/>
</dbReference>
<evidence type="ECO:0000256" key="1">
    <source>
        <dbReference type="ARBA" id="ARBA00005085"/>
    </source>
</evidence>
<dbReference type="InterPro" id="IPR045864">
    <property type="entry name" value="aa-tRNA-synth_II/BPL/LPL"/>
</dbReference>
<dbReference type="InterPro" id="IPR004143">
    <property type="entry name" value="BPL_LPL_catalytic"/>
</dbReference>
<dbReference type="CDD" id="cd16443">
    <property type="entry name" value="LplA"/>
    <property type="match status" value="1"/>
</dbReference>
<keyword evidence="5" id="KW-0547">Nucleotide-binding</keyword>
<reference evidence="9 10" key="2">
    <citation type="submission" date="2018-09" db="EMBL/GenBank/DDBJ databases">
        <title>Genome of Sphaerochaeta halotolerans strain 4-11.</title>
        <authorList>
            <person name="Nazina T.N."/>
            <person name="Sokolova D.S."/>
        </authorList>
    </citation>
    <scope>NUCLEOTIDE SEQUENCE [LARGE SCALE GENOMIC DNA]</scope>
    <source>
        <strain evidence="9 10">4-11</strain>
    </source>
</reference>
<dbReference type="SUPFAM" id="SSF55681">
    <property type="entry name" value="Class II aaRS and biotin synthetases"/>
    <property type="match status" value="1"/>
</dbReference>
<dbReference type="InterPro" id="IPR004562">
    <property type="entry name" value="LipoylTrfase_LipoateP_Ligase"/>
</dbReference>